<feature type="region of interest" description="Disordered" evidence="1">
    <location>
        <begin position="289"/>
        <end position="319"/>
    </location>
</feature>
<evidence type="ECO:0000313" key="3">
    <source>
        <dbReference type="Proteomes" id="UP001056384"/>
    </source>
</evidence>
<dbReference type="EMBL" id="CP099429">
    <property type="protein sequence ID" value="USW59212.1"/>
    <property type="molecule type" value="Genomic_DNA"/>
</dbReference>
<name>A0A9Q9B030_9PEZI</name>
<dbReference type="OrthoDB" id="5323870at2759"/>
<keyword evidence="3" id="KW-1185">Reference proteome</keyword>
<accession>A0A9Q9B030</accession>
<dbReference type="Gene3D" id="2.130.10.10">
    <property type="entry name" value="YVTN repeat-like/Quinoprotein amine dehydrogenase"/>
    <property type="match status" value="1"/>
</dbReference>
<dbReference type="AlphaFoldDB" id="A0A9Q9B030"/>
<sequence length="614" mass="67013">MEPRIAKRERKLHLSYDLPHRIHTTHVYPVTAPNGSTLIIYGHERGLRILWRGGRRRKQQHSSIQTIGAQSDTIDLISDDEDTTKEKEPFLNDQYEADEEEQDPDCPYPSIIQDIDIEFGDTDTPKAALRVAIPAINATTVPVRLLKTTAIVAVACSDGKVAILSIPLAIPTDDEKEQYIQDVADSTVTLQNAGPIPADLTIKYLPAEQQPLTARQNDDVDGHLLVASVSRALHVWSVEVTGDIILAISDNKLLRRAPLPAVGSKVSFHPSNRRAQLLVVDTSGSARIYDPHASHAPARRPGSSDSMLSNQTTSNSRTTGKWLTAYHTPFHIDQESTTVSAACARRKAILDAKWALSGKAIFVLLEDGEWGWWDTASIPAGKRVEEFVIRGFLGTAGHSEAAEPVKQRKGLSKLAPMTPNTRKTKEEQLFTAAPKVPGVAPHGGISISSQTTRTGPSDESAVLWYNTDIYSINSLQSFYQRSTSNSGGLGSLYSPGLTHITDINLVNEAITSLSQFSSKASSAGIGNMNTQRDLVVSAERRVIILQNLRPAVPSRQLFQKQLAERPTAVDHDQHMLDAGNLDIDGMDRLLDNMAGVQNNRAAPARRVGFVAALG</sequence>
<protein>
    <submittedName>
        <fullName evidence="2">WD40/YVTN repeat-like-containing domain superfamily</fullName>
    </submittedName>
</protein>
<gene>
    <name evidence="2" type="ORF">Slin15195_G125310</name>
</gene>
<dbReference type="InterPro" id="IPR015943">
    <property type="entry name" value="WD40/YVTN_repeat-like_dom_sf"/>
</dbReference>
<dbReference type="SUPFAM" id="SSF50978">
    <property type="entry name" value="WD40 repeat-like"/>
    <property type="match status" value="1"/>
</dbReference>
<evidence type="ECO:0000313" key="2">
    <source>
        <dbReference type="EMBL" id="USW59212.1"/>
    </source>
</evidence>
<reference evidence="2" key="1">
    <citation type="submission" date="2022-06" db="EMBL/GenBank/DDBJ databases">
        <title>Complete genome sequences of two strains of the flax pathogen Septoria linicola.</title>
        <authorList>
            <person name="Lapalu N."/>
            <person name="Simon A."/>
            <person name="Demenou B."/>
            <person name="Paumier D."/>
            <person name="Guillot M.-P."/>
            <person name="Gout L."/>
            <person name="Valade R."/>
        </authorList>
    </citation>
    <scope>NUCLEOTIDE SEQUENCE</scope>
    <source>
        <strain evidence="2">SE15195</strain>
    </source>
</reference>
<evidence type="ECO:0000256" key="1">
    <source>
        <dbReference type="SAM" id="MobiDB-lite"/>
    </source>
</evidence>
<dbReference type="InterPro" id="IPR036322">
    <property type="entry name" value="WD40_repeat_dom_sf"/>
</dbReference>
<organism evidence="2 3">
    <name type="scientific">Septoria linicola</name>
    <dbReference type="NCBI Taxonomy" id="215465"/>
    <lineage>
        <taxon>Eukaryota</taxon>
        <taxon>Fungi</taxon>
        <taxon>Dikarya</taxon>
        <taxon>Ascomycota</taxon>
        <taxon>Pezizomycotina</taxon>
        <taxon>Dothideomycetes</taxon>
        <taxon>Dothideomycetidae</taxon>
        <taxon>Mycosphaerellales</taxon>
        <taxon>Mycosphaerellaceae</taxon>
        <taxon>Septoria</taxon>
    </lineage>
</organism>
<feature type="compositionally biased region" description="Polar residues" evidence="1">
    <location>
        <begin position="303"/>
        <end position="319"/>
    </location>
</feature>
<proteinExistence type="predicted"/>
<dbReference type="Proteomes" id="UP001056384">
    <property type="component" value="Chromosome 12"/>
</dbReference>